<sequence>MTLSGFKAQNHPQQTTRRGVDADVDDRATHPIDFARIDETHGPFTVDVAAAAHNTKCGRFWTGERVWCNPPYSDIGPWVRKAWECWASTSGITMLLPANRTEQSWWQQMVEPFRDRPGSPLRTEFQRGRWRFLKPGDTAIEPNSRPPFGVVLLTWTPPLQWTPGYVAGGLFDDQLEHADA</sequence>
<dbReference type="GO" id="GO:0003677">
    <property type="term" value="F:DNA binding"/>
    <property type="evidence" value="ECO:0007669"/>
    <property type="project" value="InterPro"/>
</dbReference>
<dbReference type="InterPro" id="IPR008593">
    <property type="entry name" value="Dam_MeTrfase"/>
</dbReference>
<gene>
    <name evidence="2" type="ORF">BJ958_005407</name>
</gene>
<evidence type="ECO:0000313" key="3">
    <source>
        <dbReference type="Proteomes" id="UP000582231"/>
    </source>
</evidence>
<reference evidence="2 3" key="1">
    <citation type="submission" date="2020-07" db="EMBL/GenBank/DDBJ databases">
        <title>Sequencing the genomes of 1000 actinobacteria strains.</title>
        <authorList>
            <person name="Klenk H.-P."/>
        </authorList>
    </citation>
    <scope>NUCLEOTIDE SEQUENCE [LARGE SCALE GENOMIC DNA]</scope>
    <source>
        <strain evidence="2 3">DSM 19082</strain>
    </source>
</reference>
<dbReference type="Proteomes" id="UP000582231">
    <property type="component" value="Unassembled WGS sequence"/>
</dbReference>
<dbReference type="Pfam" id="PF05869">
    <property type="entry name" value="Dam"/>
    <property type="match status" value="1"/>
</dbReference>
<dbReference type="RefSeq" id="WP_179729850.1">
    <property type="nucleotide sequence ID" value="NZ_BAABEF010000001.1"/>
</dbReference>
<organism evidence="2 3">
    <name type="scientific">Nocardioides kongjuensis</name>
    <dbReference type="NCBI Taxonomy" id="349522"/>
    <lineage>
        <taxon>Bacteria</taxon>
        <taxon>Bacillati</taxon>
        <taxon>Actinomycetota</taxon>
        <taxon>Actinomycetes</taxon>
        <taxon>Propionibacteriales</taxon>
        <taxon>Nocardioidaceae</taxon>
        <taxon>Nocardioides</taxon>
    </lineage>
</organism>
<proteinExistence type="predicted"/>
<feature type="region of interest" description="Disordered" evidence="1">
    <location>
        <begin position="1"/>
        <end position="21"/>
    </location>
</feature>
<comment type="caution">
    <text evidence="2">The sequence shown here is derived from an EMBL/GenBank/DDBJ whole genome shotgun (WGS) entry which is preliminary data.</text>
</comment>
<dbReference type="GO" id="GO:0009307">
    <property type="term" value="P:DNA restriction-modification system"/>
    <property type="evidence" value="ECO:0007669"/>
    <property type="project" value="InterPro"/>
</dbReference>
<dbReference type="EMBL" id="JACCBF010000001">
    <property type="protein sequence ID" value="NYD33861.1"/>
    <property type="molecule type" value="Genomic_DNA"/>
</dbReference>
<dbReference type="GO" id="GO:0009007">
    <property type="term" value="F:site-specific DNA-methyltransferase (adenine-specific) activity"/>
    <property type="evidence" value="ECO:0007669"/>
    <property type="project" value="InterPro"/>
</dbReference>
<keyword evidence="3" id="KW-1185">Reference proteome</keyword>
<dbReference type="AlphaFoldDB" id="A0A852RK41"/>
<name>A0A852RK41_9ACTN</name>
<evidence type="ECO:0008006" key="4">
    <source>
        <dbReference type="Google" id="ProtNLM"/>
    </source>
</evidence>
<evidence type="ECO:0000313" key="2">
    <source>
        <dbReference type="EMBL" id="NYD33861.1"/>
    </source>
</evidence>
<evidence type="ECO:0000256" key="1">
    <source>
        <dbReference type="SAM" id="MobiDB-lite"/>
    </source>
</evidence>
<accession>A0A852RK41</accession>
<protein>
    <recommendedName>
        <fullName evidence="4">Methyltransferase</fullName>
    </recommendedName>
</protein>